<dbReference type="GO" id="GO:0033290">
    <property type="term" value="C:eukaryotic 48S preinitiation complex"/>
    <property type="evidence" value="ECO:0007669"/>
    <property type="project" value="UniProtKB-UniRule"/>
</dbReference>
<comment type="similarity">
    <text evidence="6 7">Belongs to the eIF-3 subunit B family.</text>
</comment>
<dbReference type="Gene3D" id="3.30.70.330">
    <property type="match status" value="1"/>
</dbReference>
<accession>A0A2U1LMN8</accession>
<comment type="caution">
    <text evidence="9">The sequence shown here is derived from an EMBL/GenBank/DDBJ whole genome shotgun (WGS) entry which is preliminary data.</text>
</comment>
<evidence type="ECO:0000256" key="7">
    <source>
        <dbReference type="PIRNR" id="PIRNR036424"/>
    </source>
</evidence>
<name>A0A2U1LMN8_ARTAN</name>
<dbReference type="CDD" id="cd12278">
    <property type="entry name" value="RRM_eIF3B"/>
    <property type="match status" value="1"/>
</dbReference>
<comment type="subunit">
    <text evidence="6 7">Component of the eukaryotic translation initiation factor 3 (eIF-3) complex.</text>
</comment>
<evidence type="ECO:0000259" key="8">
    <source>
        <dbReference type="PROSITE" id="PS50102"/>
    </source>
</evidence>
<evidence type="ECO:0000256" key="3">
    <source>
        <dbReference type="ARBA" id="ARBA00022540"/>
    </source>
</evidence>
<dbReference type="Proteomes" id="UP000245207">
    <property type="component" value="Unassembled WGS sequence"/>
</dbReference>
<evidence type="ECO:0000256" key="2">
    <source>
        <dbReference type="ARBA" id="ARBA00022490"/>
    </source>
</evidence>
<dbReference type="OrthoDB" id="10250414at2759"/>
<dbReference type="SUPFAM" id="SSF82171">
    <property type="entry name" value="DPP6 N-terminal domain-like"/>
    <property type="match status" value="1"/>
</dbReference>
<dbReference type="InterPro" id="IPR035979">
    <property type="entry name" value="RBD_domain_sf"/>
</dbReference>
<dbReference type="PANTHER" id="PTHR14068:SF0">
    <property type="entry name" value="EUKARYOTIC TRANSLATION INITIATION FACTOR 3 SUBUNIT B"/>
    <property type="match status" value="1"/>
</dbReference>
<dbReference type="GO" id="GO:0003743">
    <property type="term" value="F:translation initiation factor activity"/>
    <property type="evidence" value="ECO:0007669"/>
    <property type="project" value="UniProtKB-UniRule"/>
</dbReference>
<dbReference type="InterPro" id="IPR015943">
    <property type="entry name" value="WD40/YVTN_repeat-like_dom_sf"/>
</dbReference>
<dbReference type="GO" id="GO:0003723">
    <property type="term" value="F:RNA binding"/>
    <property type="evidence" value="ECO:0007669"/>
    <property type="project" value="UniProtKB-UniRule"/>
</dbReference>
<dbReference type="PROSITE" id="PS50102">
    <property type="entry name" value="RRM"/>
    <property type="match status" value="1"/>
</dbReference>
<dbReference type="HAMAP" id="MF_03001">
    <property type="entry name" value="eIF3b"/>
    <property type="match status" value="1"/>
</dbReference>
<sequence>MADVMTMTMPMTMEDITSKASSLNIDLSSIDWSSIRVPPGEHFGIISDDEDMFEEEELLEQGFGNVIIVDNIPVVSCETFDKLEGVLRLIFSRCGVIKENGLWIPVEEGTGRTRGYCFVEFNTAQEAELAKEKTDKYELGKKHVYVFAVNMFDDIEKFSRVPDEWAPPATTSYTPGENLQHWLTDEKGRDQFVILAGPDTEVMWNDARQVKADTVYKRPYWTESFVQWSPLGTYLATVHRQGVAVWGGASTFDQLMRYAHKEAKFIDFSPGEKYLVTYSSHAPSNPHNSHRVMLNIFDVRTGKVMRDFKGSADELAFGGTGGFTGVSWPVFRWGGGKEDKYFARLGKNGISVYETETFSLIDKKSIKVENVMDFCWSPTDPIFALFVPEQGGGNQPARLSLFQIPSKQELRQKNLFSVSDCKMYWQSEGEYLAVKVDRITKSKKALFELENKNDKVIAFSWEPKGKRFAVIHGDNPKPDVSFYSVKGGKVSKLTTLKQRQANALFWSPNGRFVILAGLKGFNGQLEFFNVDELETMATAEHFMATDIEWDPTGRYVATSVTSVHEMENGFNIWSFNGKLLYHIMKDHFFQFLWRPRPPSFLTPEKEEEISKNLKKYSEKYDVEDQDISLLLSKQDLEKRKQLKDDWESWVNKWKSCHEEEKATRQKLRDGEASDVEEECEAKEVEIEELINVYEEVVVEA</sequence>
<reference evidence="9 10" key="1">
    <citation type="journal article" date="2018" name="Mol. Plant">
        <title>The genome of Artemisia annua provides insight into the evolution of Asteraceae family and artemisinin biosynthesis.</title>
        <authorList>
            <person name="Shen Q."/>
            <person name="Zhang L."/>
            <person name="Liao Z."/>
            <person name="Wang S."/>
            <person name="Yan T."/>
            <person name="Shi P."/>
            <person name="Liu M."/>
            <person name="Fu X."/>
            <person name="Pan Q."/>
            <person name="Wang Y."/>
            <person name="Lv Z."/>
            <person name="Lu X."/>
            <person name="Zhang F."/>
            <person name="Jiang W."/>
            <person name="Ma Y."/>
            <person name="Chen M."/>
            <person name="Hao X."/>
            <person name="Li L."/>
            <person name="Tang Y."/>
            <person name="Lv G."/>
            <person name="Zhou Y."/>
            <person name="Sun X."/>
            <person name="Brodelius P.E."/>
            <person name="Rose J.K.C."/>
            <person name="Tang K."/>
        </authorList>
    </citation>
    <scope>NUCLEOTIDE SEQUENCE [LARGE SCALE GENOMIC DNA]</scope>
    <source>
        <strain evidence="10">cv. Huhao1</strain>
        <tissue evidence="9">Leaf</tissue>
    </source>
</reference>
<comment type="subcellular location">
    <subcellularLocation>
        <location evidence="1 6 7">Cytoplasm</location>
    </subcellularLocation>
</comment>
<dbReference type="PANTHER" id="PTHR14068">
    <property type="entry name" value="EUKARYOTIC TRANSLATION INITIATION FACTOR 3 EIF3 -RELATED"/>
    <property type="match status" value="1"/>
</dbReference>
<evidence type="ECO:0000256" key="4">
    <source>
        <dbReference type="ARBA" id="ARBA00022884"/>
    </source>
</evidence>
<dbReference type="GO" id="GO:0001732">
    <property type="term" value="P:formation of cytoplasmic translation initiation complex"/>
    <property type="evidence" value="ECO:0007669"/>
    <property type="project" value="UniProtKB-UniRule"/>
</dbReference>
<comment type="function">
    <text evidence="7">Component of the eukaryotic translation initiation factor 3 (eIF-3) complex, which is involved in protein synthesis and, together with other initiation factors, stimulates binding of mRNA and methionyl-tRNAi to the 40S ribosome.</text>
</comment>
<evidence type="ECO:0000256" key="5">
    <source>
        <dbReference type="ARBA" id="ARBA00022917"/>
    </source>
</evidence>
<dbReference type="FunFam" id="2.130.10.10:FF:000260">
    <property type="entry name" value="Eukaryotic translation initiation factor 3 subunit B"/>
    <property type="match status" value="1"/>
</dbReference>
<dbReference type="EMBL" id="PKPP01008603">
    <property type="protein sequence ID" value="PWA50270.1"/>
    <property type="molecule type" value="Genomic_DNA"/>
</dbReference>
<dbReference type="GO" id="GO:0016282">
    <property type="term" value="C:eukaryotic 43S preinitiation complex"/>
    <property type="evidence" value="ECO:0007669"/>
    <property type="project" value="UniProtKB-UniRule"/>
</dbReference>
<evidence type="ECO:0000313" key="9">
    <source>
        <dbReference type="EMBL" id="PWA50270.1"/>
    </source>
</evidence>
<dbReference type="PIRSF" id="PIRSF036424">
    <property type="entry name" value="eIF3b"/>
    <property type="match status" value="1"/>
</dbReference>
<dbReference type="STRING" id="35608.A0A2U1LMN8"/>
<proteinExistence type="inferred from homology"/>
<dbReference type="GO" id="GO:0031369">
    <property type="term" value="F:translation initiation factor binding"/>
    <property type="evidence" value="ECO:0007669"/>
    <property type="project" value="InterPro"/>
</dbReference>
<dbReference type="InterPro" id="IPR011400">
    <property type="entry name" value="EIF3B"/>
</dbReference>
<dbReference type="Gene3D" id="2.130.10.10">
    <property type="entry name" value="YVTN repeat-like/Quinoprotein amine dehydrogenase"/>
    <property type="match status" value="2"/>
</dbReference>
<evidence type="ECO:0000256" key="1">
    <source>
        <dbReference type="ARBA" id="ARBA00004496"/>
    </source>
</evidence>
<evidence type="ECO:0000256" key="6">
    <source>
        <dbReference type="HAMAP-Rule" id="MF_03001"/>
    </source>
</evidence>
<dbReference type="FunFam" id="2.130.10.10:FF:000286">
    <property type="entry name" value="Eukaryotic translation initiation factor 3 subunit B"/>
    <property type="match status" value="1"/>
</dbReference>
<dbReference type="SMART" id="SM00360">
    <property type="entry name" value="RRM"/>
    <property type="match status" value="1"/>
</dbReference>
<dbReference type="SUPFAM" id="SSF54928">
    <property type="entry name" value="RNA-binding domain, RBD"/>
    <property type="match status" value="1"/>
</dbReference>
<dbReference type="Pfam" id="PF00076">
    <property type="entry name" value="RRM_1"/>
    <property type="match status" value="1"/>
</dbReference>
<keyword evidence="5 6" id="KW-0648">Protein biosynthesis</keyword>
<gene>
    <name evidence="9" type="ORF">CTI12_AA474640</name>
</gene>
<dbReference type="Pfam" id="PF08662">
    <property type="entry name" value="eIF2A"/>
    <property type="match status" value="1"/>
</dbReference>
<comment type="function">
    <text evidence="6">RNA-binding component of the eukaryotic translation initiation factor 3 (eIF-3) complex, which is involved in protein synthesis of a specialized repertoire of mRNAs and, together with other initiation factors, stimulates binding of mRNA and methionyl-tRNAi to the 40S ribosome. The eIF-3 complex specifically targets and initiates translation of a subset of mRNAs involved in cell proliferation.</text>
</comment>
<protein>
    <recommendedName>
        <fullName evidence="6 7">Eukaryotic translation initiation factor 3 subunit B</fullName>
        <shortName evidence="6 7">eIF3b</shortName>
    </recommendedName>
    <alternativeName>
        <fullName evidence="6">eIF-3-eta</fullName>
    </alternativeName>
    <alternativeName>
        <fullName evidence="6">eIF3 p110</fullName>
    </alternativeName>
</protein>
<dbReference type="InterPro" id="IPR013979">
    <property type="entry name" value="TIF_beta_prop-like"/>
</dbReference>
<keyword evidence="3 6" id="KW-0396">Initiation factor</keyword>
<dbReference type="GO" id="GO:0005852">
    <property type="term" value="C:eukaryotic translation initiation factor 3 complex"/>
    <property type="evidence" value="ECO:0007669"/>
    <property type="project" value="UniProtKB-UniRule"/>
</dbReference>
<dbReference type="AlphaFoldDB" id="A0A2U1LMN8"/>
<feature type="domain" description="RRM" evidence="8">
    <location>
        <begin position="65"/>
        <end position="151"/>
    </location>
</feature>
<keyword evidence="4 6" id="KW-0694">RNA-binding</keyword>
<organism evidence="9 10">
    <name type="scientific">Artemisia annua</name>
    <name type="common">Sweet wormwood</name>
    <dbReference type="NCBI Taxonomy" id="35608"/>
    <lineage>
        <taxon>Eukaryota</taxon>
        <taxon>Viridiplantae</taxon>
        <taxon>Streptophyta</taxon>
        <taxon>Embryophyta</taxon>
        <taxon>Tracheophyta</taxon>
        <taxon>Spermatophyta</taxon>
        <taxon>Magnoliopsida</taxon>
        <taxon>eudicotyledons</taxon>
        <taxon>Gunneridae</taxon>
        <taxon>Pentapetalae</taxon>
        <taxon>asterids</taxon>
        <taxon>campanulids</taxon>
        <taxon>Asterales</taxon>
        <taxon>Asteraceae</taxon>
        <taxon>Asteroideae</taxon>
        <taxon>Anthemideae</taxon>
        <taxon>Artemisiinae</taxon>
        <taxon>Artemisia</taxon>
    </lineage>
</organism>
<keyword evidence="2 6" id="KW-0963">Cytoplasm</keyword>
<dbReference type="InterPro" id="IPR012677">
    <property type="entry name" value="Nucleotide-bd_a/b_plait_sf"/>
</dbReference>
<keyword evidence="10" id="KW-1185">Reference proteome</keyword>
<dbReference type="InterPro" id="IPR000504">
    <property type="entry name" value="RRM_dom"/>
</dbReference>
<dbReference type="FunFam" id="3.30.70.330:FF:000235">
    <property type="entry name" value="Eukaryotic translation initiation factor 3 subunit B"/>
    <property type="match status" value="1"/>
</dbReference>
<dbReference type="InterPro" id="IPR034363">
    <property type="entry name" value="eIF3B_RRM"/>
</dbReference>
<evidence type="ECO:0000313" key="10">
    <source>
        <dbReference type="Proteomes" id="UP000245207"/>
    </source>
</evidence>